<sequence>MNKALPIIAVVIVVLVVAVLVEYPNIIPKTSISTSTASVPIAITDPAEVPANTTSLYIGYSSFRVVYFTANASGNALNVNVSGSVNLLSLVNVSKVLAVTHLPANSFLKEVQFNVVSANATINGTTYNVSVPSPIVTATVPASFNKINSSSSLVLDFTPALITVYTANSTEYVLIPSMLALSSTGITDHAIGAISHIPANINRTFFVARPNITITSASLEQVGNLTEIRVTVKDNSNQSVVLQHLRLKMVNGFKLSTFNFSQGIFNNTKANFKKYLMNTSNIISKVKAQLPSFISNLNRSIYSNLSSINASVTGGIGGIRFNFTGSLSKFGKMGQEMQQRFNGIQSQMKQNMAANQNRLNIMNRILAGMSINFFISANGTLFLPFSSNKLFNLPFNVSNVKIQRINSTNMNITYNQSGLSSEIANNSSFSLPFNLGYTLPAHGTVTLTFSGNMDIGAGLVSLELEPGTQYKLYIQGTYGASASYSVNATS</sequence>
<organism evidence="1 2">
    <name type="scientific">Candidatus Parvarchaeum acidiphilum ARMAN-4</name>
    <dbReference type="NCBI Taxonomy" id="662760"/>
    <lineage>
        <taxon>Archaea</taxon>
        <taxon>Candidatus Parvarchaeota</taxon>
        <taxon>Candidatus Parvarchaeum</taxon>
    </lineage>
</organism>
<dbReference type="EMBL" id="GG730041">
    <property type="protein sequence ID" value="EEZ93141.1"/>
    <property type="molecule type" value="Genomic_DNA"/>
</dbReference>
<dbReference type="AlphaFoldDB" id="D2EET0"/>
<protein>
    <recommendedName>
        <fullName evidence="3">DUF4382 domain-containing protein</fullName>
    </recommendedName>
</protein>
<dbReference type="Proteomes" id="UP000009375">
    <property type="component" value="Unassembled WGS sequence"/>
</dbReference>
<evidence type="ECO:0000313" key="2">
    <source>
        <dbReference type="Proteomes" id="UP000009375"/>
    </source>
</evidence>
<reference evidence="1 2" key="1">
    <citation type="journal article" date="2010" name="Proc. Natl. Acad. Sci. U.S.A.">
        <title>Enigmatic, ultrasmall, uncultivated Archaea.</title>
        <authorList>
            <person name="Baker B.J."/>
            <person name="Comolli L.R."/>
            <person name="Dick G.J."/>
            <person name="Hauser L.J."/>
            <person name="Hyatt D."/>
            <person name="Dill B.D."/>
            <person name="Land M.L."/>
            <person name="Verberkmoes N.C."/>
            <person name="Hettich R.L."/>
            <person name="Banfield J.F."/>
        </authorList>
    </citation>
    <scope>NUCLEOTIDE SEQUENCE [LARGE SCALE GENOMIC DNA]</scope>
</reference>
<accession>D2EET0</accession>
<evidence type="ECO:0008006" key="3">
    <source>
        <dbReference type="Google" id="ProtNLM"/>
    </source>
</evidence>
<gene>
    <name evidence="1" type="ORF">BJBARM4_0233</name>
</gene>
<evidence type="ECO:0000313" key="1">
    <source>
        <dbReference type="EMBL" id="EEZ93141.1"/>
    </source>
</evidence>
<proteinExistence type="predicted"/>
<name>D2EET0_PARA4</name>